<dbReference type="GeneID" id="8245938"/>
<dbReference type="RefSeq" id="XP_002508028.1">
    <property type="nucleotide sequence ID" value="XM_002507982.1"/>
</dbReference>
<evidence type="ECO:0000256" key="1">
    <source>
        <dbReference type="SAM" id="MobiDB-lite"/>
    </source>
</evidence>
<keyword evidence="4" id="KW-1185">Reference proteome</keyword>
<proteinExistence type="predicted"/>
<dbReference type="InParanoid" id="C1FGL9"/>
<dbReference type="KEGG" id="mis:MICPUN_60925"/>
<feature type="region of interest" description="Disordered" evidence="1">
    <location>
        <begin position="118"/>
        <end position="138"/>
    </location>
</feature>
<feature type="signal peptide" evidence="2">
    <location>
        <begin position="1"/>
        <end position="33"/>
    </location>
</feature>
<dbReference type="Proteomes" id="UP000002009">
    <property type="component" value="Chromosome 8"/>
</dbReference>
<feature type="chain" id="PRO_5002909454" evidence="2">
    <location>
        <begin position="34"/>
        <end position="213"/>
    </location>
</feature>
<accession>C1FGL9</accession>
<protein>
    <submittedName>
        <fullName evidence="3">Uncharacterized protein</fullName>
    </submittedName>
</protein>
<feature type="region of interest" description="Disordered" evidence="1">
    <location>
        <begin position="51"/>
        <end position="75"/>
    </location>
</feature>
<dbReference type="EMBL" id="CP001575">
    <property type="protein sequence ID" value="ACO69286.1"/>
    <property type="molecule type" value="Genomic_DNA"/>
</dbReference>
<reference evidence="3 4" key="1">
    <citation type="journal article" date="2009" name="Science">
        <title>Green evolution and dynamic adaptations revealed by genomes of the marine picoeukaryotes Micromonas.</title>
        <authorList>
            <person name="Worden A.Z."/>
            <person name="Lee J.H."/>
            <person name="Mock T."/>
            <person name="Rouze P."/>
            <person name="Simmons M.P."/>
            <person name="Aerts A.L."/>
            <person name="Allen A.E."/>
            <person name="Cuvelier M.L."/>
            <person name="Derelle E."/>
            <person name="Everett M.V."/>
            <person name="Foulon E."/>
            <person name="Grimwood J."/>
            <person name="Gundlach H."/>
            <person name="Henrissat B."/>
            <person name="Napoli C."/>
            <person name="McDonald S.M."/>
            <person name="Parker M.S."/>
            <person name="Rombauts S."/>
            <person name="Salamov A."/>
            <person name="Von Dassow P."/>
            <person name="Badger J.H."/>
            <person name="Coutinho P.M."/>
            <person name="Demir E."/>
            <person name="Dubchak I."/>
            <person name="Gentemann C."/>
            <person name="Eikrem W."/>
            <person name="Gready J.E."/>
            <person name="John U."/>
            <person name="Lanier W."/>
            <person name="Lindquist E.A."/>
            <person name="Lucas S."/>
            <person name="Mayer K.F."/>
            <person name="Moreau H."/>
            <person name="Not F."/>
            <person name="Otillar R."/>
            <person name="Panaud O."/>
            <person name="Pangilinan J."/>
            <person name="Paulsen I."/>
            <person name="Piegu B."/>
            <person name="Poliakov A."/>
            <person name="Robbens S."/>
            <person name="Schmutz J."/>
            <person name="Toulza E."/>
            <person name="Wyss T."/>
            <person name="Zelensky A."/>
            <person name="Zhou K."/>
            <person name="Armbrust E.V."/>
            <person name="Bhattacharya D."/>
            <person name="Goodenough U.W."/>
            <person name="Van de Peer Y."/>
            <person name="Grigoriev I.V."/>
        </authorList>
    </citation>
    <scope>NUCLEOTIDE SEQUENCE [LARGE SCALE GENOMIC DNA]</scope>
    <source>
        <strain evidence="4">RCC299 / NOUM17</strain>
    </source>
</reference>
<feature type="compositionally biased region" description="Basic and acidic residues" evidence="1">
    <location>
        <begin position="127"/>
        <end position="138"/>
    </location>
</feature>
<evidence type="ECO:0000256" key="2">
    <source>
        <dbReference type="SAM" id="SignalP"/>
    </source>
</evidence>
<organism evidence="3 4">
    <name type="scientific">Micromonas commoda (strain RCC299 / NOUM17 / CCMP2709)</name>
    <name type="common">Picoplanktonic green alga</name>
    <dbReference type="NCBI Taxonomy" id="296587"/>
    <lineage>
        <taxon>Eukaryota</taxon>
        <taxon>Viridiplantae</taxon>
        <taxon>Chlorophyta</taxon>
        <taxon>Mamiellophyceae</taxon>
        <taxon>Mamiellales</taxon>
        <taxon>Mamiellaceae</taxon>
        <taxon>Micromonas</taxon>
    </lineage>
</organism>
<sequence>MLACSNAPNQNEPPMRPALLLALVLAVASRALAGGAGGEFAVDVRGDGEPLHDAAFDAEGGGGTASEPAGDIDDDSQAWTSEVEVTEEEGLDHADVASASQRRAAEAEALEAEALAAAWAADADPEPEPRAPDPLDEERRRKLVQAEDAQWARERRAYADVDRISAQLDALGAGDYDAKTRAKRQGLQARLTAARTVVAQLEERGARLRAGEL</sequence>
<name>C1FGL9_MICCC</name>
<keyword evidence="2" id="KW-0732">Signal</keyword>
<dbReference type="AlphaFoldDB" id="C1FGL9"/>
<evidence type="ECO:0000313" key="4">
    <source>
        <dbReference type="Proteomes" id="UP000002009"/>
    </source>
</evidence>
<gene>
    <name evidence="3" type="ORF">MICPUN_60925</name>
</gene>
<evidence type="ECO:0000313" key="3">
    <source>
        <dbReference type="EMBL" id="ACO69286.1"/>
    </source>
</evidence>